<name>A0AAW5MNT2_AERVE</name>
<dbReference type="RefSeq" id="WP_257726370.1">
    <property type="nucleotide sequence ID" value="NZ_JANLFC010000136.1"/>
</dbReference>
<proteinExistence type="predicted"/>
<sequence>MKSIFYLVFLLLSFSAQSECEKMSFSSVDTDYEGVNYGLSDVIVTSKGRTFFYDFPLEKCKSNKVFIINGDKAVSYASYNGFQYINYLDRNGIVHAGWVKSPRISKDSISTDKLNVRESDFFVDFNGTEIHIDNSYSDIAWLFDNLTEIDSGNKYIDLFRTINGVDYKFYQHDFDPIYIESSNLNYDKIKRDFDDYRITRITLKSDIGFSSRGIFVGSKMLNVLKVYGKPSAIQDGDLIYYYDNKSIRFIGSETVKQIDISINPV</sequence>
<dbReference type="EMBL" id="JANLFC010000136">
    <property type="protein sequence ID" value="MCR4451452.1"/>
    <property type="molecule type" value="Genomic_DNA"/>
</dbReference>
<gene>
    <name evidence="2" type="ORF">NS965_23995</name>
</gene>
<dbReference type="Proteomes" id="UP001204061">
    <property type="component" value="Unassembled WGS sequence"/>
</dbReference>
<feature type="signal peptide" evidence="1">
    <location>
        <begin position="1"/>
        <end position="18"/>
    </location>
</feature>
<evidence type="ECO:0000313" key="3">
    <source>
        <dbReference type="Proteomes" id="UP001204061"/>
    </source>
</evidence>
<organism evidence="2 3">
    <name type="scientific">Aeromonas veronii</name>
    <dbReference type="NCBI Taxonomy" id="654"/>
    <lineage>
        <taxon>Bacteria</taxon>
        <taxon>Pseudomonadati</taxon>
        <taxon>Pseudomonadota</taxon>
        <taxon>Gammaproteobacteria</taxon>
        <taxon>Aeromonadales</taxon>
        <taxon>Aeromonadaceae</taxon>
        <taxon>Aeromonas</taxon>
    </lineage>
</organism>
<reference evidence="2" key="1">
    <citation type="submission" date="2022-08" db="EMBL/GenBank/DDBJ databases">
        <title>A global survey of hypervirulent Aeromonas hydrophila identified this emerging pathogen in farmed fish in the lower Mekong River basin.</title>
        <authorList>
            <person name="Xu T."/>
            <person name="Rasmussen-Ivey C.R."/>
            <person name="Moen F.S."/>
            <person name="Fernandez Bravo A."/>
            <person name="Lamy B."/>
            <person name="Beaz-Hidalgo R."/>
            <person name="Khan C.D."/>
            <person name="Castro Escarpulli G."/>
            <person name="Yasin I.S.M."/>
            <person name="Figueras M.J."/>
            <person name="Azzam Sayuti M."/>
            <person name="Karim M.M."/>
            <person name="Alam K.M."/>
            <person name="Le T.T.T."/>
            <person name="Thao N.H.P."/>
            <person name="Addo S."/>
            <person name="Duodu S."/>
            <person name="Ali S."/>
            <person name="Mey S."/>
            <person name="Somony T."/>
            <person name="Liles M.R."/>
        </authorList>
    </citation>
    <scope>NUCLEOTIDE SEQUENCE</scope>
    <source>
        <strain evidence="2">0.14</strain>
    </source>
</reference>
<feature type="chain" id="PRO_5043431288" evidence="1">
    <location>
        <begin position="19"/>
        <end position="265"/>
    </location>
</feature>
<keyword evidence="1" id="KW-0732">Signal</keyword>
<evidence type="ECO:0000256" key="1">
    <source>
        <dbReference type="SAM" id="SignalP"/>
    </source>
</evidence>
<comment type="caution">
    <text evidence="2">The sequence shown here is derived from an EMBL/GenBank/DDBJ whole genome shotgun (WGS) entry which is preliminary data.</text>
</comment>
<accession>A0AAW5MNT2</accession>
<protein>
    <submittedName>
        <fullName evidence="2">Uncharacterized protein</fullName>
    </submittedName>
</protein>
<evidence type="ECO:0000313" key="2">
    <source>
        <dbReference type="EMBL" id="MCR4451452.1"/>
    </source>
</evidence>
<dbReference type="AlphaFoldDB" id="A0AAW5MNT2"/>